<dbReference type="PANTHER" id="PTHR20974:SF0">
    <property type="entry name" value="UPF0585 PROTEIN CG18661"/>
    <property type="match status" value="1"/>
</dbReference>
<dbReference type="PANTHER" id="PTHR20974">
    <property type="entry name" value="UPF0585 PROTEIN CG18661"/>
    <property type="match status" value="1"/>
</dbReference>
<name>A0A964T385_9HYPH</name>
<protein>
    <submittedName>
        <fullName evidence="1">DUF938 domain-containing protein</fullName>
    </submittedName>
</protein>
<dbReference type="Pfam" id="PF06080">
    <property type="entry name" value="DUF938"/>
    <property type="match status" value="1"/>
</dbReference>
<evidence type="ECO:0000313" key="2">
    <source>
        <dbReference type="Proteomes" id="UP000773614"/>
    </source>
</evidence>
<proteinExistence type="predicted"/>
<evidence type="ECO:0000313" key="1">
    <source>
        <dbReference type="EMBL" id="MYZ47132.1"/>
    </source>
</evidence>
<keyword evidence="2" id="KW-1185">Reference proteome</keyword>
<accession>A0A964T385</accession>
<dbReference type="InterPro" id="IPR029063">
    <property type="entry name" value="SAM-dependent_MTases_sf"/>
</dbReference>
<reference evidence="1" key="1">
    <citation type="submission" date="2019-03" db="EMBL/GenBank/DDBJ databases">
        <title>Afifella sp. nov., isolated from activated sludge.</title>
        <authorList>
            <person name="Li Q."/>
            <person name="Liu Y."/>
        </authorList>
    </citation>
    <scope>NUCLEOTIDE SEQUENCE</scope>
    <source>
        <strain evidence="1">L72</strain>
    </source>
</reference>
<dbReference type="EMBL" id="SPKJ01000010">
    <property type="protein sequence ID" value="MYZ47132.1"/>
    <property type="molecule type" value="Genomic_DNA"/>
</dbReference>
<dbReference type="Proteomes" id="UP000773614">
    <property type="component" value="Unassembled WGS sequence"/>
</dbReference>
<dbReference type="RefSeq" id="WP_161139481.1">
    <property type="nucleotide sequence ID" value="NZ_SPKJ01000010.1"/>
</dbReference>
<sequence length="201" mass="21649">MDTGMRQVAPAAERNKEPILTILRRALPESGRVLEIASGTGQHVVHFAGAYPEIEWQPSERDPRMLPSISAWVETSGLANVRAPIVLDVCAGAWPAGPFDAILCINMVHISPWRATLCLMEGAGAHLRASGLLYLYGPFRRSGVPTAPSNEAFDAQLGRSDPEWGLRDLDAVEAAAAGSGLALEKVVEMPANNLSLLFRRV</sequence>
<gene>
    <name evidence="1" type="ORF">E4O86_05330</name>
</gene>
<organism evidence="1 2">
    <name type="scientific">Propylenella binzhouense</name>
    <dbReference type="NCBI Taxonomy" id="2555902"/>
    <lineage>
        <taxon>Bacteria</taxon>
        <taxon>Pseudomonadati</taxon>
        <taxon>Pseudomonadota</taxon>
        <taxon>Alphaproteobacteria</taxon>
        <taxon>Hyphomicrobiales</taxon>
        <taxon>Propylenellaceae</taxon>
        <taxon>Propylenella</taxon>
    </lineage>
</organism>
<dbReference type="OrthoDB" id="5525831at2"/>
<dbReference type="InterPro" id="IPR010342">
    <property type="entry name" value="DUF938"/>
</dbReference>
<dbReference type="Gene3D" id="3.40.50.150">
    <property type="entry name" value="Vaccinia Virus protein VP39"/>
    <property type="match status" value="1"/>
</dbReference>
<comment type="caution">
    <text evidence="1">The sequence shown here is derived from an EMBL/GenBank/DDBJ whole genome shotgun (WGS) entry which is preliminary data.</text>
</comment>
<dbReference type="AlphaFoldDB" id="A0A964T385"/>
<dbReference type="SUPFAM" id="SSF53335">
    <property type="entry name" value="S-adenosyl-L-methionine-dependent methyltransferases"/>
    <property type="match status" value="1"/>
</dbReference>